<gene>
    <name evidence="1" type="ORF">CKO31_25410</name>
</gene>
<proteinExistence type="predicted"/>
<reference evidence="1 2" key="1">
    <citation type="journal article" date="2020" name="Microorganisms">
        <title>Osmotic Adaptation and Compatible Solute Biosynthesis of Phototrophic Bacteria as Revealed from Genome Analyses.</title>
        <authorList>
            <person name="Imhoff J.F."/>
            <person name="Rahn T."/>
            <person name="Kunzel S."/>
            <person name="Keller A."/>
            <person name="Neulinger S.C."/>
        </authorList>
    </citation>
    <scope>NUCLEOTIDE SEQUENCE [LARGE SCALE GENOMIC DNA]</scope>
    <source>
        <strain evidence="1 2">DSM 6210</strain>
    </source>
</reference>
<sequence>MKDFSRRCVWSSLRCPFSKRTISTPSRLANACTAAANSRVIGAISVVEATCAPRCPLKNPTTPPPVCKRGW</sequence>
<keyword evidence="2" id="KW-1185">Reference proteome</keyword>
<evidence type="ECO:0000313" key="2">
    <source>
        <dbReference type="Proteomes" id="UP000748752"/>
    </source>
</evidence>
<evidence type="ECO:0000313" key="1">
    <source>
        <dbReference type="EMBL" id="MBK1633999.1"/>
    </source>
</evidence>
<comment type="caution">
    <text evidence="1">The sequence shown here is derived from an EMBL/GenBank/DDBJ whole genome shotgun (WGS) entry which is preliminary data.</text>
</comment>
<dbReference type="EMBL" id="NRRV01000185">
    <property type="protein sequence ID" value="MBK1633999.1"/>
    <property type="molecule type" value="Genomic_DNA"/>
</dbReference>
<dbReference type="Proteomes" id="UP000748752">
    <property type="component" value="Unassembled WGS sequence"/>
</dbReference>
<name>A0ABS1CR84_9GAMM</name>
<organism evidence="1 2">
    <name type="scientific">Thiohalocapsa halophila</name>
    <dbReference type="NCBI Taxonomy" id="69359"/>
    <lineage>
        <taxon>Bacteria</taxon>
        <taxon>Pseudomonadati</taxon>
        <taxon>Pseudomonadota</taxon>
        <taxon>Gammaproteobacteria</taxon>
        <taxon>Chromatiales</taxon>
        <taxon>Chromatiaceae</taxon>
        <taxon>Thiohalocapsa</taxon>
    </lineage>
</organism>
<protein>
    <submittedName>
        <fullName evidence="1">Uncharacterized protein</fullName>
    </submittedName>
</protein>
<accession>A0ABS1CR84</accession>